<gene>
    <name evidence="1" type="ORF">E2C01_048197</name>
</gene>
<dbReference type="Proteomes" id="UP000324222">
    <property type="component" value="Unassembled WGS sequence"/>
</dbReference>
<evidence type="ECO:0000313" key="1">
    <source>
        <dbReference type="EMBL" id="MPC54287.1"/>
    </source>
</evidence>
<reference evidence="1 2" key="1">
    <citation type="submission" date="2019-05" db="EMBL/GenBank/DDBJ databases">
        <title>Another draft genome of Portunus trituberculatus and its Hox gene families provides insights of decapod evolution.</title>
        <authorList>
            <person name="Jeong J.-H."/>
            <person name="Song I."/>
            <person name="Kim S."/>
            <person name="Choi T."/>
            <person name="Kim D."/>
            <person name="Ryu S."/>
            <person name="Kim W."/>
        </authorList>
    </citation>
    <scope>NUCLEOTIDE SEQUENCE [LARGE SCALE GENOMIC DNA]</scope>
    <source>
        <tissue evidence="1">Muscle</tissue>
    </source>
</reference>
<organism evidence="1 2">
    <name type="scientific">Portunus trituberculatus</name>
    <name type="common">Swimming crab</name>
    <name type="synonym">Neptunus trituberculatus</name>
    <dbReference type="NCBI Taxonomy" id="210409"/>
    <lineage>
        <taxon>Eukaryota</taxon>
        <taxon>Metazoa</taxon>
        <taxon>Ecdysozoa</taxon>
        <taxon>Arthropoda</taxon>
        <taxon>Crustacea</taxon>
        <taxon>Multicrustacea</taxon>
        <taxon>Malacostraca</taxon>
        <taxon>Eumalacostraca</taxon>
        <taxon>Eucarida</taxon>
        <taxon>Decapoda</taxon>
        <taxon>Pleocyemata</taxon>
        <taxon>Brachyura</taxon>
        <taxon>Eubrachyura</taxon>
        <taxon>Portunoidea</taxon>
        <taxon>Portunidae</taxon>
        <taxon>Portuninae</taxon>
        <taxon>Portunus</taxon>
    </lineage>
</organism>
<proteinExistence type="predicted"/>
<accession>A0A5B7G9Y9</accession>
<evidence type="ECO:0000313" key="2">
    <source>
        <dbReference type="Proteomes" id="UP000324222"/>
    </source>
</evidence>
<protein>
    <submittedName>
        <fullName evidence="1">Uncharacterized protein</fullName>
    </submittedName>
</protein>
<name>A0A5B7G9Y9_PORTR</name>
<dbReference type="EMBL" id="VSRR010012239">
    <property type="protein sequence ID" value="MPC54287.1"/>
    <property type="molecule type" value="Genomic_DNA"/>
</dbReference>
<keyword evidence="2" id="KW-1185">Reference proteome</keyword>
<sequence>MPPHFWPAWLPQPGNLGKPRLLITPSSVRPVHYTMHVTIPLLGRSVRKLLCGAPVDLLLHYSALERPLTLHRQTPPVTFVTDSESSAPLVLYLLLSVILNLNAGEARRPFASQSLTHPKPSKTLV</sequence>
<comment type="caution">
    <text evidence="1">The sequence shown here is derived from an EMBL/GenBank/DDBJ whole genome shotgun (WGS) entry which is preliminary data.</text>
</comment>
<dbReference type="AlphaFoldDB" id="A0A5B7G9Y9"/>